<name>A0A9W7G0N1_9STRA</name>
<reference evidence="5" key="1">
    <citation type="journal article" date="2023" name="Commun. Biol.">
        <title>Genome analysis of Parmales, the sister group of diatoms, reveals the evolutionary specialization of diatoms from phago-mixotrophs to photoautotrophs.</title>
        <authorList>
            <person name="Ban H."/>
            <person name="Sato S."/>
            <person name="Yoshikawa S."/>
            <person name="Yamada K."/>
            <person name="Nakamura Y."/>
            <person name="Ichinomiya M."/>
            <person name="Sato N."/>
            <person name="Blanc-Mathieu R."/>
            <person name="Endo H."/>
            <person name="Kuwata A."/>
            <person name="Ogata H."/>
        </authorList>
    </citation>
    <scope>NUCLEOTIDE SEQUENCE [LARGE SCALE GENOMIC DNA]</scope>
</reference>
<dbReference type="AlphaFoldDB" id="A0A9W7G0N1"/>
<feature type="region of interest" description="Disordered" evidence="2">
    <location>
        <begin position="1"/>
        <end position="22"/>
    </location>
</feature>
<keyword evidence="1" id="KW-0175">Coiled coil</keyword>
<proteinExistence type="predicted"/>
<dbReference type="OrthoDB" id="3238847at2759"/>
<dbReference type="Proteomes" id="UP001165065">
    <property type="component" value="Unassembled WGS sequence"/>
</dbReference>
<sequence length="744" mass="83370">MAPQRLPGKVGRPPLSETSLNGSAHRKSYSLYISKLEAKRAKKAAKKLIKVRGSSGNWKSEDLKEALRACAAVENPNIPQIYKEAVAKYVGKTQLFSLKTLRRKWNAIVLQAMQQTGLNNATMDKDTVLGIINGVKRYGNTGGNNRVFSDATETLIATTIGNMRAMGMIVDEQCLLDLANYLKEKTTKSNKTPVTKEWLKSFLGRHDEISLKKVGGLDKQRVAAADKEIMESANIVRLAFYARLKREGKIEGDFPDKDQILNMDEMAAAVMSGWGRMFVVDPTSTTTVSDDDMIFKAGREFYSKDGDKQEPYHVTSALTTCADGRYLAPFIIHSGSPGTEEHKQTITEAHFENLPEGSNVTVTGKGSMTQVTFERYAHHLVMSMKEFRPKSATGKPKTMVLFLDGHASRWNPTALEYLKDNDIEVFCLPSHTSIWTQPNDLGVNKSLKSFIKKAASVYLRKSWKTGGLPRDEYNKVFTAGWEMFLEKERKELSKKYHNVAVRAFKKAGIFPHQDMPEEWLNAANTIGLQNDMKKGVTVDDTEKEDLVIGQMRDGTILSVNRAIHNALFEFLGGGFKGEEKTPQRKRNAVVASKIGLDCTREDNIQKIRKQREDKEAEVVAKEERKKLRLEQKVEKDKQAAADAERKESELAAKVGARKKLVEDAVDVIRPLIQFGEGRGDTEREMKISLIEAGITLKAVTDAKNAMQPKFMEGVWSSDEKEEAEKWLVAAKECLKTGKRKDMNS</sequence>
<evidence type="ECO:0000259" key="3">
    <source>
        <dbReference type="Pfam" id="PF03184"/>
    </source>
</evidence>
<evidence type="ECO:0000313" key="5">
    <source>
        <dbReference type="Proteomes" id="UP001165065"/>
    </source>
</evidence>
<feature type="coiled-coil region" evidence="1">
    <location>
        <begin position="604"/>
        <end position="646"/>
    </location>
</feature>
<dbReference type="GO" id="GO:0005634">
    <property type="term" value="C:nucleus"/>
    <property type="evidence" value="ECO:0007669"/>
    <property type="project" value="TreeGrafter"/>
</dbReference>
<dbReference type="EMBL" id="BRYA01000005">
    <property type="protein sequence ID" value="GMI31057.1"/>
    <property type="molecule type" value="Genomic_DNA"/>
</dbReference>
<protein>
    <recommendedName>
        <fullName evidence="3">DDE-1 domain-containing protein</fullName>
    </recommendedName>
</protein>
<comment type="caution">
    <text evidence="4">The sequence shown here is derived from an EMBL/GenBank/DDBJ whole genome shotgun (WGS) entry which is preliminary data.</text>
</comment>
<organism evidence="4 5">
    <name type="scientific">Triparma columacea</name>
    <dbReference type="NCBI Taxonomy" id="722753"/>
    <lineage>
        <taxon>Eukaryota</taxon>
        <taxon>Sar</taxon>
        <taxon>Stramenopiles</taxon>
        <taxon>Ochrophyta</taxon>
        <taxon>Bolidophyceae</taxon>
        <taxon>Parmales</taxon>
        <taxon>Triparmaceae</taxon>
        <taxon>Triparma</taxon>
    </lineage>
</organism>
<dbReference type="Pfam" id="PF03184">
    <property type="entry name" value="DDE_1"/>
    <property type="match status" value="1"/>
</dbReference>
<evidence type="ECO:0000256" key="1">
    <source>
        <dbReference type="SAM" id="Coils"/>
    </source>
</evidence>
<dbReference type="PANTHER" id="PTHR19303">
    <property type="entry name" value="TRANSPOSON"/>
    <property type="match status" value="1"/>
</dbReference>
<dbReference type="InterPro" id="IPR004875">
    <property type="entry name" value="DDE_SF_endonuclease_dom"/>
</dbReference>
<evidence type="ECO:0000256" key="2">
    <source>
        <dbReference type="SAM" id="MobiDB-lite"/>
    </source>
</evidence>
<keyword evidence="5" id="KW-1185">Reference proteome</keyword>
<dbReference type="InterPro" id="IPR050863">
    <property type="entry name" value="CenT-Element_Derived"/>
</dbReference>
<gene>
    <name evidence="4" type="ORF">TrCOL_g6246</name>
</gene>
<feature type="domain" description="DDE-1" evidence="3">
    <location>
        <begin position="317"/>
        <end position="456"/>
    </location>
</feature>
<dbReference type="GO" id="GO:0003677">
    <property type="term" value="F:DNA binding"/>
    <property type="evidence" value="ECO:0007669"/>
    <property type="project" value="TreeGrafter"/>
</dbReference>
<accession>A0A9W7G0N1</accession>
<evidence type="ECO:0000313" key="4">
    <source>
        <dbReference type="EMBL" id="GMI31057.1"/>
    </source>
</evidence>